<accession>A0ACD4C518</accession>
<evidence type="ECO:0000313" key="2">
    <source>
        <dbReference type="Proteomes" id="UP001064027"/>
    </source>
</evidence>
<gene>
    <name evidence="1" type="ORF">N5C46_19065</name>
</gene>
<protein>
    <submittedName>
        <fullName evidence="1">GNAT family N-acetyltransferase</fullName>
    </submittedName>
</protein>
<keyword evidence="2" id="KW-1185">Reference proteome</keyword>
<reference evidence="1" key="1">
    <citation type="submission" date="2022-09" db="EMBL/GenBank/DDBJ databases">
        <title>Complete genome sequence of Rossellomorea vietnamensis strain RL-WG62, a newly isolated PGPR with the potential for plant salinity stress alleviation.</title>
        <authorList>
            <person name="Ren L."/>
            <person name="Wang G."/>
            <person name="Hu H."/>
        </authorList>
    </citation>
    <scope>NUCLEOTIDE SEQUENCE</scope>
    <source>
        <strain evidence="1">RL-WG62</strain>
    </source>
</reference>
<sequence length="166" mass="19315">MPYRKAELQDAGSLAYVHVHSWRTTYRGIVSEDYLESLSIVEREKRWASILSDSHHTYVCEKEDGEIVGFVSIGKERSGKYEGELYAIYLLEDYQGKGIGKELFGIARGELKNMGFNSMWIWVLKENPSKHFYYKYNPVLLEEEILTIGNEEHREEGLLVDLNQKD</sequence>
<organism evidence="1 2">
    <name type="scientific">Rossellomorea vietnamensis</name>
    <dbReference type="NCBI Taxonomy" id="218284"/>
    <lineage>
        <taxon>Bacteria</taxon>
        <taxon>Bacillati</taxon>
        <taxon>Bacillota</taxon>
        <taxon>Bacilli</taxon>
        <taxon>Bacillales</taxon>
        <taxon>Bacillaceae</taxon>
        <taxon>Rossellomorea</taxon>
    </lineage>
</organism>
<evidence type="ECO:0000313" key="1">
    <source>
        <dbReference type="EMBL" id="UXH43740.1"/>
    </source>
</evidence>
<name>A0ACD4C518_9BACI</name>
<dbReference type="EMBL" id="CP104558">
    <property type="protein sequence ID" value="UXH43740.1"/>
    <property type="molecule type" value="Genomic_DNA"/>
</dbReference>
<dbReference type="Proteomes" id="UP001064027">
    <property type="component" value="Chromosome"/>
</dbReference>
<proteinExistence type="predicted"/>